<keyword evidence="8" id="KW-0805">Transcription regulation</keyword>
<evidence type="ECO:0000256" key="2">
    <source>
        <dbReference type="ARBA" id="ARBA00007957"/>
    </source>
</evidence>
<dbReference type="AlphaFoldDB" id="A0A7C1FD71"/>
<comment type="cofactor">
    <cofactor evidence="11">
        <name>Zn(2+)</name>
        <dbReference type="ChEBI" id="CHEBI:29105"/>
    </cofactor>
    <text evidence="11">Binds 1 zinc ion per subunit.</text>
</comment>
<feature type="binding site" evidence="11">
    <location>
        <position position="138"/>
    </location>
    <ligand>
        <name>Zn(2+)</name>
        <dbReference type="ChEBI" id="CHEBI:29105"/>
    </ligand>
</feature>
<keyword evidence="9" id="KW-0238">DNA-binding</keyword>
<keyword evidence="7 11" id="KW-0862">Zinc</keyword>
<protein>
    <submittedName>
        <fullName evidence="13">Transcriptional repressor</fullName>
    </submittedName>
</protein>
<dbReference type="GO" id="GO:0045892">
    <property type="term" value="P:negative regulation of DNA-templated transcription"/>
    <property type="evidence" value="ECO:0007669"/>
    <property type="project" value="TreeGrafter"/>
</dbReference>
<comment type="caution">
    <text evidence="13">The sequence shown here is derived from an EMBL/GenBank/DDBJ whole genome shotgun (WGS) entry which is preliminary data.</text>
</comment>
<dbReference type="PANTHER" id="PTHR33202">
    <property type="entry name" value="ZINC UPTAKE REGULATION PROTEIN"/>
    <property type="match status" value="1"/>
</dbReference>
<evidence type="ECO:0000256" key="4">
    <source>
        <dbReference type="ARBA" id="ARBA00022490"/>
    </source>
</evidence>
<dbReference type="PANTHER" id="PTHR33202:SF2">
    <property type="entry name" value="FERRIC UPTAKE REGULATION PROTEIN"/>
    <property type="match status" value="1"/>
</dbReference>
<accession>A0A7C1FD71</accession>
<dbReference type="GO" id="GO:1900376">
    <property type="term" value="P:regulation of secondary metabolite biosynthetic process"/>
    <property type="evidence" value="ECO:0007669"/>
    <property type="project" value="TreeGrafter"/>
</dbReference>
<comment type="subcellular location">
    <subcellularLocation>
        <location evidence="1">Cytoplasm</location>
    </subcellularLocation>
</comment>
<dbReference type="GO" id="GO:0000976">
    <property type="term" value="F:transcription cis-regulatory region binding"/>
    <property type="evidence" value="ECO:0007669"/>
    <property type="project" value="TreeGrafter"/>
</dbReference>
<dbReference type="GO" id="GO:0005829">
    <property type="term" value="C:cytosol"/>
    <property type="evidence" value="ECO:0007669"/>
    <property type="project" value="TreeGrafter"/>
</dbReference>
<sequence length="150" mass="17588">MSREIESFRTFLSHRGGRLTNERKAVLEAIFSFHHHFTAEELLDQIKSRGDKVSRASVYRALELLVAANLLQKLDLGENRNYYEQHFEPHHHLICVSCNRVIEFSAEPMEALERELWKRYHFTAKGFPQKILGRCRECTPYQPEGGSQTR</sequence>
<evidence type="ECO:0000256" key="9">
    <source>
        <dbReference type="ARBA" id="ARBA00023125"/>
    </source>
</evidence>
<comment type="similarity">
    <text evidence="2">Belongs to the Fur family.</text>
</comment>
<keyword evidence="10" id="KW-0804">Transcription</keyword>
<dbReference type="CDD" id="cd07153">
    <property type="entry name" value="Fur_like"/>
    <property type="match status" value="1"/>
</dbReference>
<evidence type="ECO:0000256" key="6">
    <source>
        <dbReference type="ARBA" id="ARBA00022723"/>
    </source>
</evidence>
<proteinExistence type="inferred from homology"/>
<evidence type="ECO:0000256" key="11">
    <source>
        <dbReference type="PIRSR" id="PIRSR602481-1"/>
    </source>
</evidence>
<dbReference type="InterPro" id="IPR036390">
    <property type="entry name" value="WH_DNA-bd_sf"/>
</dbReference>
<dbReference type="SUPFAM" id="SSF46785">
    <property type="entry name" value="Winged helix' DNA-binding domain"/>
    <property type="match status" value="1"/>
</dbReference>
<dbReference type="InterPro" id="IPR036388">
    <property type="entry name" value="WH-like_DNA-bd_sf"/>
</dbReference>
<evidence type="ECO:0000256" key="12">
    <source>
        <dbReference type="PIRSR" id="PIRSR602481-2"/>
    </source>
</evidence>
<evidence type="ECO:0000256" key="10">
    <source>
        <dbReference type="ARBA" id="ARBA00023163"/>
    </source>
</evidence>
<organism evidence="13">
    <name type="scientific">Ammonifex degensii</name>
    <dbReference type="NCBI Taxonomy" id="42838"/>
    <lineage>
        <taxon>Bacteria</taxon>
        <taxon>Bacillati</taxon>
        <taxon>Bacillota</taxon>
        <taxon>Clostridia</taxon>
        <taxon>Thermoanaerobacterales</taxon>
        <taxon>Thermoanaerobacteraceae</taxon>
        <taxon>Ammonifex</taxon>
    </lineage>
</organism>
<dbReference type="InterPro" id="IPR043135">
    <property type="entry name" value="Fur_C"/>
</dbReference>
<dbReference type="Gene3D" id="3.30.1490.190">
    <property type="match status" value="1"/>
</dbReference>
<comment type="subunit">
    <text evidence="3">Homodimer.</text>
</comment>
<comment type="cofactor">
    <cofactor evidence="12">
        <name>Mn(2+)</name>
        <dbReference type="ChEBI" id="CHEBI:29035"/>
    </cofactor>
    <cofactor evidence="12">
        <name>Fe(2+)</name>
        <dbReference type="ChEBI" id="CHEBI:29033"/>
    </cofactor>
    <text evidence="12">Binds 1 Mn(2+) or Fe(2+) ion per subunit.</text>
</comment>
<name>A0A7C1FD71_9THEO</name>
<feature type="binding site" evidence="11">
    <location>
        <position position="98"/>
    </location>
    <ligand>
        <name>Zn(2+)</name>
        <dbReference type="ChEBI" id="CHEBI:29105"/>
    </ligand>
</feature>
<feature type="binding site" evidence="11">
    <location>
        <position position="95"/>
    </location>
    <ligand>
        <name>Zn(2+)</name>
        <dbReference type="ChEBI" id="CHEBI:29105"/>
    </ligand>
</feature>
<evidence type="ECO:0000256" key="5">
    <source>
        <dbReference type="ARBA" id="ARBA00022491"/>
    </source>
</evidence>
<evidence type="ECO:0000256" key="7">
    <source>
        <dbReference type="ARBA" id="ARBA00022833"/>
    </source>
</evidence>
<keyword evidence="5" id="KW-0678">Repressor</keyword>
<keyword evidence="6 11" id="KW-0479">Metal-binding</keyword>
<evidence type="ECO:0000256" key="1">
    <source>
        <dbReference type="ARBA" id="ARBA00004496"/>
    </source>
</evidence>
<dbReference type="Pfam" id="PF01475">
    <property type="entry name" value="FUR"/>
    <property type="match status" value="1"/>
</dbReference>
<evidence type="ECO:0000256" key="3">
    <source>
        <dbReference type="ARBA" id="ARBA00011738"/>
    </source>
</evidence>
<dbReference type="InterPro" id="IPR002481">
    <property type="entry name" value="FUR"/>
</dbReference>
<keyword evidence="12" id="KW-0408">Iron</keyword>
<keyword evidence="4" id="KW-0963">Cytoplasm</keyword>
<feature type="binding site" evidence="12">
    <location>
        <position position="110"/>
    </location>
    <ligand>
        <name>Fe cation</name>
        <dbReference type="ChEBI" id="CHEBI:24875"/>
    </ligand>
</feature>
<dbReference type="EMBL" id="DSMV01000132">
    <property type="protein sequence ID" value="HDW51528.1"/>
    <property type="molecule type" value="Genomic_DNA"/>
</dbReference>
<gene>
    <name evidence="13" type="ORF">ENQ35_02130</name>
</gene>
<dbReference type="GO" id="GO:0003700">
    <property type="term" value="F:DNA-binding transcription factor activity"/>
    <property type="evidence" value="ECO:0007669"/>
    <property type="project" value="InterPro"/>
</dbReference>
<dbReference type="Gene3D" id="1.10.10.10">
    <property type="entry name" value="Winged helix-like DNA-binding domain superfamily/Winged helix DNA-binding domain"/>
    <property type="match status" value="1"/>
</dbReference>
<feature type="binding site" evidence="11">
    <location>
        <position position="135"/>
    </location>
    <ligand>
        <name>Zn(2+)</name>
        <dbReference type="ChEBI" id="CHEBI:29105"/>
    </ligand>
</feature>
<dbReference type="GO" id="GO:0008270">
    <property type="term" value="F:zinc ion binding"/>
    <property type="evidence" value="ECO:0007669"/>
    <property type="project" value="TreeGrafter"/>
</dbReference>
<evidence type="ECO:0000313" key="13">
    <source>
        <dbReference type="EMBL" id="HDW51528.1"/>
    </source>
</evidence>
<reference evidence="13" key="1">
    <citation type="journal article" date="2020" name="mSystems">
        <title>Genome- and Community-Level Interaction Insights into Carbon Utilization and Element Cycling Functions of Hydrothermarchaeota in Hydrothermal Sediment.</title>
        <authorList>
            <person name="Zhou Z."/>
            <person name="Liu Y."/>
            <person name="Xu W."/>
            <person name="Pan J."/>
            <person name="Luo Z.H."/>
            <person name="Li M."/>
        </authorList>
    </citation>
    <scope>NUCLEOTIDE SEQUENCE [LARGE SCALE GENOMIC DNA]</scope>
    <source>
        <strain evidence="13">SpSt-301</strain>
    </source>
</reference>
<evidence type="ECO:0000256" key="8">
    <source>
        <dbReference type="ARBA" id="ARBA00023015"/>
    </source>
</evidence>